<evidence type="ECO:0008006" key="4">
    <source>
        <dbReference type="Google" id="ProtNLM"/>
    </source>
</evidence>
<name>A0A0G3W526_9CLOT</name>
<dbReference type="RefSeq" id="WP_044826113.1">
    <property type="nucleotide sequence ID" value="NZ_CP009687.1"/>
</dbReference>
<dbReference type="EMBL" id="CP009687">
    <property type="protein sequence ID" value="AKL93796.1"/>
    <property type="molecule type" value="Genomic_DNA"/>
</dbReference>
<proteinExistence type="predicted"/>
<sequence length="128" mass="14239">MNLINCPKCGRLIRDSGDGEVLCNRCAEAEGNPYKVIREYVYHHQGASVMEVAEATGVSKNLILKYVKEGRLSLLEERSILAHCPKCGAVLESGRACSRCLRDALSEERESPDARKKTSVTGFGRRRR</sequence>
<evidence type="ECO:0000256" key="1">
    <source>
        <dbReference type="SAM" id="MobiDB-lite"/>
    </source>
</evidence>
<keyword evidence="3" id="KW-1185">Reference proteome</keyword>
<dbReference type="Proteomes" id="UP000035704">
    <property type="component" value="Chromosome"/>
</dbReference>
<feature type="compositionally biased region" description="Basic and acidic residues" evidence="1">
    <location>
        <begin position="104"/>
        <end position="116"/>
    </location>
</feature>
<dbReference type="AlphaFoldDB" id="A0A0G3W526"/>
<feature type="region of interest" description="Disordered" evidence="1">
    <location>
        <begin position="104"/>
        <end position="128"/>
    </location>
</feature>
<evidence type="ECO:0000313" key="2">
    <source>
        <dbReference type="EMBL" id="AKL93796.1"/>
    </source>
</evidence>
<dbReference type="PATRIC" id="fig|84022.6.peg.282"/>
<protein>
    <recommendedName>
        <fullName evidence="4">MerR family transcriptional regulator</fullName>
    </recommendedName>
</protein>
<gene>
    <name evidence="2" type="ORF">CACET_c02800</name>
</gene>
<accession>A0A0G3W526</accession>
<evidence type="ECO:0000313" key="3">
    <source>
        <dbReference type="Proteomes" id="UP000035704"/>
    </source>
</evidence>
<organism evidence="2 3">
    <name type="scientific">Clostridium aceticum</name>
    <dbReference type="NCBI Taxonomy" id="84022"/>
    <lineage>
        <taxon>Bacteria</taxon>
        <taxon>Bacillati</taxon>
        <taxon>Bacillota</taxon>
        <taxon>Clostridia</taxon>
        <taxon>Eubacteriales</taxon>
        <taxon>Clostridiaceae</taxon>
        <taxon>Clostridium</taxon>
    </lineage>
</organism>
<dbReference type="STRING" id="84022.CACET_c02800"/>
<dbReference type="OrthoDB" id="1739831at2"/>
<dbReference type="KEGG" id="cace:CACET_c02800"/>
<reference evidence="2 3" key="1">
    <citation type="submission" date="2014-10" db="EMBL/GenBank/DDBJ databases">
        <title>Genome sequence of Clostridium aceticum DSM 1496.</title>
        <authorList>
            <person name="Poehlein A."/>
            <person name="Schiel-Bengelsdorf B."/>
            <person name="Gottschalk G."/>
            <person name="Duerre P."/>
            <person name="Daniel R."/>
        </authorList>
    </citation>
    <scope>NUCLEOTIDE SEQUENCE [LARGE SCALE GENOMIC DNA]</scope>
    <source>
        <strain evidence="2 3">DSM 1496</strain>
    </source>
</reference>